<keyword evidence="16" id="KW-1185">Reference proteome</keyword>
<keyword evidence="9 13" id="KW-0472">Membrane</keyword>
<proteinExistence type="predicted"/>
<dbReference type="EMBL" id="JACOQG010000010">
    <property type="protein sequence ID" value="MBC5779631.1"/>
    <property type="molecule type" value="Genomic_DNA"/>
</dbReference>
<keyword evidence="10" id="KW-0594">Phospholipid biosynthesis</keyword>
<dbReference type="InterPro" id="IPR022924">
    <property type="entry name" value="Cardiolipin_synthase"/>
</dbReference>
<feature type="transmembrane region" description="Helical" evidence="13">
    <location>
        <begin position="64"/>
        <end position="85"/>
    </location>
</feature>
<comment type="subcellular location">
    <subcellularLocation>
        <location evidence="1">Cell membrane</location>
        <topology evidence="1">Multi-pass membrane protein</topology>
    </subcellularLocation>
</comment>
<gene>
    <name evidence="15" type="primary">cls</name>
    <name evidence="15" type="ORF">H8Z82_08140</name>
</gene>
<evidence type="ECO:0000259" key="14">
    <source>
        <dbReference type="PROSITE" id="PS50035"/>
    </source>
</evidence>
<dbReference type="PROSITE" id="PS50035">
    <property type="entry name" value="PLD"/>
    <property type="match status" value="2"/>
</dbReference>
<reference evidence="15 16" key="1">
    <citation type="submission" date="2020-08" db="EMBL/GenBank/DDBJ databases">
        <title>Genome public.</title>
        <authorList>
            <person name="Liu C."/>
            <person name="Sun Q."/>
        </authorList>
    </citation>
    <scope>NUCLEOTIDE SEQUENCE [LARGE SCALE GENOMIC DNA]</scope>
    <source>
        <strain evidence="15 16">M29</strain>
    </source>
</reference>
<dbReference type="SUPFAM" id="SSF56024">
    <property type="entry name" value="Phospholipase D/nuclease"/>
    <property type="match status" value="2"/>
</dbReference>
<evidence type="ECO:0000256" key="6">
    <source>
        <dbReference type="ARBA" id="ARBA00022737"/>
    </source>
</evidence>
<sequence>MSGIFNIIKYYCVAKSAVGHEADRKIFGGKEAGLKAEKNENLKQKKNFILLLLRKLLKLLFNRIFYVVFAMLIQLGWIFVMVLKIAAFSRYVDMFMGIVGVLIVLWIVNKEINPSYKLAWTMLILSLPILGVTLYFLFGKSRIASIMDRQFMKRIEESSELMQNDPETVSGLWERDPSAAMQSHYISSASHFPVHQNTSAEYFQVGDDMFPVLVKELKQAKKYIFIEYFIINDGVMWQTILDILEQKAAEGVDVRLIYDGFGCLTTLPHKYYEELRKKGITCQVFNPFRPILNIIQNNRDHRKLCIIDGWVGFTGGINLSDEYINQKERFGHWKDTAIMLKGEAVWNMTVMFLHMWAVIGRTEEKIDYEVYLPHKNHQEQFMGNGFVQPFCDTPLDEEIVGENVYLNIINKARRYVYICTPYLIIDNEMMTALCLAAKNGVDVRIMTPGTPDKKLVFLLTQSYYRQLLENGVKIYEYQPGFLHAKTFVCDDEIAVVGTINLDYRSLYLHFEDGVWIYGNDVIWSMKEDFVQTLEDCHTVSLEFCKNRKIPVRIMQNVLRAFAPML</sequence>
<evidence type="ECO:0000256" key="4">
    <source>
        <dbReference type="ARBA" id="ARBA00022679"/>
    </source>
</evidence>
<evidence type="ECO:0000313" key="15">
    <source>
        <dbReference type="EMBL" id="MBC5779631.1"/>
    </source>
</evidence>
<dbReference type="PANTHER" id="PTHR21248:SF22">
    <property type="entry name" value="PHOSPHOLIPASE D"/>
    <property type="match status" value="1"/>
</dbReference>
<dbReference type="NCBIfam" id="TIGR04265">
    <property type="entry name" value="bac_cardiolipin"/>
    <property type="match status" value="1"/>
</dbReference>
<dbReference type="InterPro" id="IPR025202">
    <property type="entry name" value="PLD-like_dom"/>
</dbReference>
<evidence type="ECO:0000256" key="13">
    <source>
        <dbReference type="SAM" id="Phobius"/>
    </source>
</evidence>
<keyword evidence="7 13" id="KW-1133">Transmembrane helix</keyword>
<accession>A0ABR7IHZ6</accession>
<evidence type="ECO:0000256" key="8">
    <source>
        <dbReference type="ARBA" id="ARBA00023098"/>
    </source>
</evidence>
<evidence type="ECO:0000313" key="16">
    <source>
        <dbReference type="Proteomes" id="UP000649826"/>
    </source>
</evidence>
<dbReference type="Pfam" id="PF13091">
    <property type="entry name" value="PLDc_2"/>
    <property type="match status" value="2"/>
</dbReference>
<evidence type="ECO:0000256" key="2">
    <source>
        <dbReference type="ARBA" id="ARBA00022475"/>
    </source>
</evidence>
<evidence type="ECO:0000256" key="12">
    <source>
        <dbReference type="NCBIfam" id="TIGR04265"/>
    </source>
</evidence>
<keyword evidence="8" id="KW-0443">Lipid metabolism</keyword>
<evidence type="ECO:0000256" key="9">
    <source>
        <dbReference type="ARBA" id="ARBA00023136"/>
    </source>
</evidence>
<keyword evidence="2" id="KW-1003">Cell membrane</keyword>
<feature type="transmembrane region" description="Helical" evidence="13">
    <location>
        <begin position="120"/>
        <end position="138"/>
    </location>
</feature>
<dbReference type="CDD" id="cd09160">
    <property type="entry name" value="PLDc_SMU_988_like_2"/>
    <property type="match status" value="1"/>
</dbReference>
<evidence type="ECO:0000256" key="11">
    <source>
        <dbReference type="ARBA" id="ARBA00023264"/>
    </source>
</evidence>
<keyword evidence="6" id="KW-0677">Repeat</keyword>
<feature type="domain" description="PLD phosphodiesterase" evidence="14">
    <location>
        <begin position="478"/>
        <end position="505"/>
    </location>
</feature>
<feature type="transmembrane region" description="Helical" evidence="13">
    <location>
        <begin position="91"/>
        <end position="108"/>
    </location>
</feature>
<name>A0ABR7IHZ6_9FIRM</name>
<dbReference type="Proteomes" id="UP000649826">
    <property type="component" value="Unassembled WGS sequence"/>
</dbReference>
<dbReference type="Gene3D" id="3.30.870.10">
    <property type="entry name" value="Endonuclease Chain A"/>
    <property type="match status" value="2"/>
</dbReference>
<evidence type="ECO:0000256" key="1">
    <source>
        <dbReference type="ARBA" id="ARBA00004651"/>
    </source>
</evidence>
<evidence type="ECO:0000256" key="3">
    <source>
        <dbReference type="ARBA" id="ARBA00022516"/>
    </source>
</evidence>
<dbReference type="Pfam" id="PF13396">
    <property type="entry name" value="PLDc_N"/>
    <property type="match status" value="1"/>
</dbReference>
<dbReference type="EC" id="2.7.8.-" evidence="12"/>
<keyword evidence="3" id="KW-0444">Lipid biosynthesis</keyword>
<protein>
    <recommendedName>
        <fullName evidence="12">Cardiolipin synthase</fullName>
        <ecNumber evidence="12">2.7.8.-</ecNumber>
    </recommendedName>
</protein>
<dbReference type="CDD" id="cd09154">
    <property type="entry name" value="PLDc_SMU_988_like_1"/>
    <property type="match status" value="1"/>
</dbReference>
<dbReference type="SMART" id="SM00155">
    <property type="entry name" value="PLDc"/>
    <property type="match status" value="2"/>
</dbReference>
<dbReference type="InterPro" id="IPR027379">
    <property type="entry name" value="CLS_N"/>
</dbReference>
<evidence type="ECO:0000256" key="5">
    <source>
        <dbReference type="ARBA" id="ARBA00022692"/>
    </source>
</evidence>
<evidence type="ECO:0000256" key="7">
    <source>
        <dbReference type="ARBA" id="ARBA00022989"/>
    </source>
</evidence>
<keyword evidence="5 13" id="KW-0812">Transmembrane</keyword>
<evidence type="ECO:0000256" key="10">
    <source>
        <dbReference type="ARBA" id="ARBA00023209"/>
    </source>
</evidence>
<keyword evidence="11" id="KW-1208">Phospholipid metabolism</keyword>
<comment type="caution">
    <text evidence="15">The sequence shown here is derived from an EMBL/GenBank/DDBJ whole genome shotgun (WGS) entry which is preliminary data.</text>
</comment>
<feature type="domain" description="PLD phosphodiesterase" evidence="14">
    <location>
        <begin position="296"/>
        <end position="323"/>
    </location>
</feature>
<keyword evidence="4" id="KW-0808">Transferase</keyword>
<organism evidence="15 16">
    <name type="scientific">Blautia difficilis</name>
    <dbReference type="NCBI Taxonomy" id="2763027"/>
    <lineage>
        <taxon>Bacteria</taxon>
        <taxon>Bacillati</taxon>
        <taxon>Bacillota</taxon>
        <taxon>Clostridia</taxon>
        <taxon>Lachnospirales</taxon>
        <taxon>Lachnospiraceae</taxon>
        <taxon>Blautia</taxon>
    </lineage>
</organism>
<dbReference type="InterPro" id="IPR001736">
    <property type="entry name" value="PLipase_D/transphosphatidylase"/>
</dbReference>
<dbReference type="PANTHER" id="PTHR21248">
    <property type="entry name" value="CARDIOLIPIN SYNTHASE"/>
    <property type="match status" value="1"/>
</dbReference>